<proteinExistence type="predicted"/>
<feature type="compositionally biased region" description="Basic residues" evidence="1">
    <location>
        <begin position="64"/>
        <end position="73"/>
    </location>
</feature>
<reference evidence="2" key="1">
    <citation type="submission" date="2021-05" db="EMBL/GenBank/DDBJ databases">
        <authorList>
            <person name="Alioto T."/>
            <person name="Alioto T."/>
            <person name="Gomez Garrido J."/>
        </authorList>
    </citation>
    <scope>NUCLEOTIDE SEQUENCE</scope>
</reference>
<feature type="compositionally biased region" description="Low complexity" evidence="1">
    <location>
        <begin position="25"/>
        <end position="34"/>
    </location>
</feature>
<organism evidence="2">
    <name type="scientific">Culex pipiens</name>
    <name type="common">House mosquito</name>
    <dbReference type="NCBI Taxonomy" id="7175"/>
    <lineage>
        <taxon>Eukaryota</taxon>
        <taxon>Metazoa</taxon>
        <taxon>Ecdysozoa</taxon>
        <taxon>Arthropoda</taxon>
        <taxon>Hexapoda</taxon>
        <taxon>Insecta</taxon>
        <taxon>Pterygota</taxon>
        <taxon>Neoptera</taxon>
        <taxon>Endopterygota</taxon>
        <taxon>Diptera</taxon>
        <taxon>Nematocera</taxon>
        <taxon>Culicoidea</taxon>
        <taxon>Culicidae</taxon>
        <taxon>Culicinae</taxon>
        <taxon>Culicini</taxon>
        <taxon>Culex</taxon>
        <taxon>Culex</taxon>
    </lineage>
</organism>
<evidence type="ECO:0000313" key="2">
    <source>
        <dbReference type="EMBL" id="CAG6490376.1"/>
    </source>
</evidence>
<sequence length="100" mass="11118">MVTMVSSSNCFSKGSLRYYSFQIPGLGRRPGLPGRAERQQVSVRARQVPQHQEVPGFRPEHRLLGHQRGRHRRGVDAENARSGVVGRASLCHAEADEEAV</sequence>
<accession>A0A8D8G0I5</accession>
<name>A0A8D8G0I5_CULPI</name>
<dbReference type="EMBL" id="HBUE01115366">
    <property type="protein sequence ID" value="CAG6490376.1"/>
    <property type="molecule type" value="Transcribed_RNA"/>
</dbReference>
<protein>
    <submittedName>
        <fullName evidence="2">(northern house mosquito) hypothetical protein</fullName>
    </submittedName>
</protein>
<evidence type="ECO:0000256" key="1">
    <source>
        <dbReference type="SAM" id="MobiDB-lite"/>
    </source>
</evidence>
<feature type="region of interest" description="Disordered" evidence="1">
    <location>
        <begin position="25"/>
        <end position="81"/>
    </location>
</feature>
<dbReference type="AlphaFoldDB" id="A0A8D8G0I5"/>